<organism evidence="2 3">
    <name type="scientific">Dokdonella ginsengisoli</name>
    <dbReference type="NCBI Taxonomy" id="363846"/>
    <lineage>
        <taxon>Bacteria</taxon>
        <taxon>Pseudomonadati</taxon>
        <taxon>Pseudomonadota</taxon>
        <taxon>Gammaproteobacteria</taxon>
        <taxon>Lysobacterales</taxon>
        <taxon>Rhodanobacteraceae</taxon>
        <taxon>Dokdonella</taxon>
    </lineage>
</organism>
<evidence type="ECO:0008006" key="4">
    <source>
        <dbReference type="Google" id="ProtNLM"/>
    </source>
</evidence>
<keyword evidence="1" id="KW-0472">Membrane</keyword>
<name>A0ABV9QXI9_9GAMM</name>
<reference evidence="3" key="1">
    <citation type="journal article" date="2019" name="Int. J. Syst. Evol. Microbiol.">
        <title>The Global Catalogue of Microorganisms (GCM) 10K type strain sequencing project: providing services to taxonomists for standard genome sequencing and annotation.</title>
        <authorList>
            <consortium name="The Broad Institute Genomics Platform"/>
            <consortium name="The Broad Institute Genome Sequencing Center for Infectious Disease"/>
            <person name="Wu L."/>
            <person name="Ma J."/>
        </authorList>
    </citation>
    <scope>NUCLEOTIDE SEQUENCE [LARGE SCALE GENOMIC DNA]</scope>
    <source>
        <strain evidence="3">CCUG 30340</strain>
    </source>
</reference>
<accession>A0ABV9QXI9</accession>
<comment type="caution">
    <text evidence="2">The sequence shown here is derived from an EMBL/GenBank/DDBJ whole genome shotgun (WGS) entry which is preliminary data.</text>
</comment>
<proteinExistence type="predicted"/>
<evidence type="ECO:0000256" key="1">
    <source>
        <dbReference type="SAM" id="Phobius"/>
    </source>
</evidence>
<keyword evidence="1" id="KW-1133">Transmembrane helix</keyword>
<evidence type="ECO:0000313" key="3">
    <source>
        <dbReference type="Proteomes" id="UP001595886"/>
    </source>
</evidence>
<dbReference type="RefSeq" id="WP_380021628.1">
    <property type="nucleotide sequence ID" value="NZ_JBHSHD010000010.1"/>
</dbReference>
<keyword evidence="3" id="KW-1185">Reference proteome</keyword>
<gene>
    <name evidence="2" type="ORF">ACFO6Q_13505</name>
</gene>
<sequence length="189" mass="20727">MSLNFTPPPTMRTKVTPIESGLELEMPARRSVSAVAFSSLWLVIWAVIGYSFVSYRGGEGEDSTGGSLAMLLLWSALGAPAIFAWLWNIMGKERLCLSPNRISFRLEMLRMGIGNHYDPSLVRNFRAVDVPATTAAWFWTSPVTIVAGGPLAFDYGARTVRLGAGIDYAEAVELARRITTAATWLNSEH</sequence>
<feature type="transmembrane region" description="Helical" evidence="1">
    <location>
        <begin position="65"/>
        <end position="87"/>
    </location>
</feature>
<keyword evidence="1" id="KW-0812">Transmembrane</keyword>
<evidence type="ECO:0000313" key="2">
    <source>
        <dbReference type="EMBL" id="MFC4821345.1"/>
    </source>
</evidence>
<dbReference type="Proteomes" id="UP001595886">
    <property type="component" value="Unassembled WGS sequence"/>
</dbReference>
<dbReference type="EMBL" id="JBHSHD010000010">
    <property type="protein sequence ID" value="MFC4821345.1"/>
    <property type="molecule type" value="Genomic_DNA"/>
</dbReference>
<protein>
    <recommendedName>
        <fullName evidence="4">DUF304 domain-containing protein</fullName>
    </recommendedName>
</protein>
<feature type="transmembrane region" description="Helical" evidence="1">
    <location>
        <begin position="32"/>
        <end position="53"/>
    </location>
</feature>